<feature type="region of interest" description="Disordered" evidence="1">
    <location>
        <begin position="34"/>
        <end position="62"/>
    </location>
</feature>
<dbReference type="AlphaFoldDB" id="A0A4P9ZK76"/>
<reference evidence="3" key="1">
    <citation type="journal article" date="2018" name="Nat. Microbiol.">
        <title>Leveraging single-cell genomics to expand the fungal tree of life.</title>
        <authorList>
            <person name="Ahrendt S.R."/>
            <person name="Quandt C.A."/>
            <person name="Ciobanu D."/>
            <person name="Clum A."/>
            <person name="Salamov A."/>
            <person name="Andreopoulos B."/>
            <person name="Cheng J.F."/>
            <person name="Woyke T."/>
            <person name="Pelin A."/>
            <person name="Henrissat B."/>
            <person name="Reynolds N.K."/>
            <person name="Benny G.L."/>
            <person name="Smith M.E."/>
            <person name="James T.Y."/>
            <person name="Grigoriev I.V."/>
        </authorList>
    </citation>
    <scope>NUCLEOTIDE SEQUENCE [LARGE SCALE GENOMIC DNA]</scope>
    <source>
        <strain evidence="3">RSA 468</strain>
    </source>
</reference>
<evidence type="ECO:0000313" key="3">
    <source>
        <dbReference type="Proteomes" id="UP000268162"/>
    </source>
</evidence>
<keyword evidence="3" id="KW-1185">Reference proteome</keyword>
<dbReference type="EMBL" id="ML003653">
    <property type="protein sequence ID" value="RKP33666.1"/>
    <property type="molecule type" value="Genomic_DNA"/>
</dbReference>
<dbReference type="Proteomes" id="UP000268162">
    <property type="component" value="Unassembled WGS sequence"/>
</dbReference>
<evidence type="ECO:0000313" key="2">
    <source>
        <dbReference type="EMBL" id="RKP33666.1"/>
    </source>
</evidence>
<proteinExistence type="predicted"/>
<evidence type="ECO:0000256" key="1">
    <source>
        <dbReference type="SAM" id="MobiDB-lite"/>
    </source>
</evidence>
<name>A0A4P9ZK76_9FUNG</name>
<accession>A0A4P9ZK76</accession>
<sequence>MSLNFILNDFGAPSNSPVEPKTLQYPYNVSLDIAETGDGGGDHQDNPAIPNQHNSVMDERYL</sequence>
<gene>
    <name evidence="2" type="ORF">BJ085DRAFT_39324</name>
</gene>
<protein>
    <submittedName>
        <fullName evidence="2">Uncharacterized protein</fullName>
    </submittedName>
</protein>
<organism evidence="2 3">
    <name type="scientific">Dimargaris cristalligena</name>
    <dbReference type="NCBI Taxonomy" id="215637"/>
    <lineage>
        <taxon>Eukaryota</taxon>
        <taxon>Fungi</taxon>
        <taxon>Fungi incertae sedis</taxon>
        <taxon>Zoopagomycota</taxon>
        <taxon>Kickxellomycotina</taxon>
        <taxon>Dimargaritomycetes</taxon>
        <taxon>Dimargaritales</taxon>
        <taxon>Dimargaritaceae</taxon>
        <taxon>Dimargaris</taxon>
    </lineage>
</organism>